<dbReference type="Pfam" id="PF03443">
    <property type="entry name" value="AA9"/>
    <property type="match status" value="1"/>
</dbReference>
<accession>A0A8K0PJK0</accession>
<dbReference type="PANTHER" id="PTHR33353:SF2">
    <property type="entry name" value="ENDO-BETA-1,4-GLUCANASE D"/>
    <property type="match status" value="1"/>
</dbReference>
<evidence type="ECO:0000256" key="6">
    <source>
        <dbReference type="SAM" id="MobiDB-lite"/>
    </source>
</evidence>
<dbReference type="EC" id="1.14.99.56" evidence="5"/>
<keyword evidence="3 5" id="KW-0964">Secreted</keyword>
<feature type="compositionally biased region" description="Low complexity" evidence="6">
    <location>
        <begin position="224"/>
        <end position="261"/>
    </location>
</feature>
<dbReference type="EMBL" id="JAESVG020000004">
    <property type="protein sequence ID" value="KAG8627839.1"/>
    <property type="molecule type" value="Genomic_DNA"/>
</dbReference>
<keyword evidence="5" id="KW-0136">Cellulose degradation</keyword>
<reference evidence="9" key="1">
    <citation type="submission" date="2021-07" db="EMBL/GenBank/DDBJ databases">
        <title>Elsinoe batatas strain:CRI-CJ2 Genome sequencing and assembly.</title>
        <authorList>
            <person name="Huang L."/>
        </authorList>
    </citation>
    <scope>NUCLEOTIDE SEQUENCE</scope>
    <source>
        <strain evidence="9">CRI-CJ2</strain>
    </source>
</reference>
<proteinExistence type="predicted"/>
<dbReference type="GO" id="GO:0005576">
    <property type="term" value="C:extracellular region"/>
    <property type="evidence" value="ECO:0007669"/>
    <property type="project" value="UniProtKB-SubCell"/>
</dbReference>
<gene>
    <name evidence="9" type="ORF">KVT40_003712</name>
</gene>
<evidence type="ECO:0000313" key="9">
    <source>
        <dbReference type="EMBL" id="KAG8627839.1"/>
    </source>
</evidence>
<evidence type="ECO:0000256" key="2">
    <source>
        <dbReference type="ARBA" id="ARBA00004613"/>
    </source>
</evidence>
<comment type="function">
    <text evidence="5">Lytic polysaccharide monooxygenase (LMPO) that depolymerizes crystalline and amorphous polysaccharides via the oxidation of scissile alpha- or beta-(1-4)-glycosidic bonds, yielding C1 and/or C4 oxidation products. Catalysis by LPMOs requires the reduction of the active-site copper from Cu(II) to Cu(I) by a reducing agent and H(2)O(2) or O(2) as a cosubstrate.</text>
</comment>
<dbReference type="Gene3D" id="2.70.50.70">
    <property type="match status" value="1"/>
</dbReference>
<keyword evidence="10" id="KW-1185">Reference proteome</keyword>
<keyword evidence="5" id="KW-0624">Polysaccharide degradation</keyword>
<dbReference type="OrthoDB" id="3496539at2759"/>
<evidence type="ECO:0000256" key="3">
    <source>
        <dbReference type="ARBA" id="ARBA00022525"/>
    </source>
</evidence>
<evidence type="ECO:0000256" key="4">
    <source>
        <dbReference type="ARBA" id="ARBA00023157"/>
    </source>
</evidence>
<dbReference type="GO" id="GO:0030245">
    <property type="term" value="P:cellulose catabolic process"/>
    <property type="evidence" value="ECO:0007669"/>
    <property type="project" value="UniProtKB-UniRule"/>
</dbReference>
<dbReference type="GO" id="GO:0008810">
    <property type="term" value="F:cellulase activity"/>
    <property type="evidence" value="ECO:0007669"/>
    <property type="project" value="UniProtKB-UniRule"/>
</dbReference>
<organism evidence="9 10">
    <name type="scientific">Elsinoe batatas</name>
    <dbReference type="NCBI Taxonomy" id="2601811"/>
    <lineage>
        <taxon>Eukaryota</taxon>
        <taxon>Fungi</taxon>
        <taxon>Dikarya</taxon>
        <taxon>Ascomycota</taxon>
        <taxon>Pezizomycotina</taxon>
        <taxon>Dothideomycetes</taxon>
        <taxon>Dothideomycetidae</taxon>
        <taxon>Myriangiales</taxon>
        <taxon>Elsinoaceae</taxon>
        <taxon>Elsinoe</taxon>
    </lineage>
</organism>
<dbReference type="GO" id="GO:0030248">
    <property type="term" value="F:cellulose binding"/>
    <property type="evidence" value="ECO:0007669"/>
    <property type="project" value="UniProtKB-UniRule"/>
</dbReference>
<dbReference type="PANTHER" id="PTHR33353">
    <property type="entry name" value="PUTATIVE (AFU_ORTHOLOGUE AFUA_1G12560)-RELATED"/>
    <property type="match status" value="1"/>
</dbReference>
<feature type="domain" description="Auxiliary Activity family 9 catalytic" evidence="8">
    <location>
        <begin position="20"/>
        <end position="189"/>
    </location>
</feature>
<keyword evidence="7" id="KW-0732">Signal</keyword>
<evidence type="ECO:0000256" key="7">
    <source>
        <dbReference type="SAM" id="SignalP"/>
    </source>
</evidence>
<dbReference type="InterPro" id="IPR049892">
    <property type="entry name" value="AA9"/>
</dbReference>
<comment type="subcellular location">
    <subcellularLocation>
        <location evidence="2 5">Secreted</location>
    </subcellularLocation>
</comment>
<evidence type="ECO:0000259" key="8">
    <source>
        <dbReference type="Pfam" id="PF03443"/>
    </source>
</evidence>
<feature type="region of interest" description="Disordered" evidence="6">
    <location>
        <begin position="202"/>
        <end position="270"/>
    </location>
</feature>
<comment type="cofactor">
    <cofactor evidence="1">
        <name>Cu(2+)</name>
        <dbReference type="ChEBI" id="CHEBI:29036"/>
    </cofactor>
</comment>
<comment type="caution">
    <text evidence="9">The sequence shown here is derived from an EMBL/GenBank/DDBJ whole genome shotgun (WGS) entry which is preliminary data.</text>
</comment>
<protein>
    <recommendedName>
        <fullName evidence="5">AA9 family lytic polysaccharide monooxygenase</fullName>
        <ecNumber evidence="5">1.14.99.56</ecNumber>
    </recommendedName>
    <alternativeName>
        <fullName evidence="5">Endo-beta-1,4-glucanase</fullName>
    </alternativeName>
    <alternativeName>
        <fullName evidence="5">Glycosyl hydrolase 61 family protein</fullName>
    </alternativeName>
</protein>
<name>A0A8K0PJK0_9PEZI</name>
<feature type="signal peptide" evidence="7">
    <location>
        <begin position="1"/>
        <end position="19"/>
    </location>
</feature>
<evidence type="ECO:0000256" key="1">
    <source>
        <dbReference type="ARBA" id="ARBA00001973"/>
    </source>
</evidence>
<dbReference type="InterPro" id="IPR005103">
    <property type="entry name" value="AA9_LPMO"/>
</dbReference>
<evidence type="ECO:0000256" key="5">
    <source>
        <dbReference type="RuleBase" id="RU368122"/>
    </source>
</evidence>
<feature type="chain" id="PRO_5035424202" description="AA9 family lytic polysaccharide monooxygenase" evidence="7">
    <location>
        <begin position="20"/>
        <end position="270"/>
    </location>
</feature>
<dbReference type="AlphaFoldDB" id="A0A8K0PJK0"/>
<keyword evidence="5" id="KW-0119">Carbohydrate metabolism</keyword>
<evidence type="ECO:0000313" key="10">
    <source>
        <dbReference type="Proteomes" id="UP000809789"/>
    </source>
</evidence>
<comment type="domain">
    <text evidence="5">Has a modular structure: an endo-beta-1,4-glucanase catalytic module at the N-terminus, a linker rich in serines and threonines, and a C-terminal carbohydrate-binding module (CBM).</text>
</comment>
<comment type="catalytic activity">
    <reaction evidence="5">
        <text>[(1-&gt;4)-beta-D-glucosyl]n+m + reduced acceptor + O2 = 4-dehydro-beta-D-glucosyl-[(1-&gt;4)-beta-D-glucosyl]n-1 + [(1-&gt;4)-beta-D-glucosyl]m + acceptor + H2O.</text>
        <dbReference type="EC" id="1.14.99.56"/>
    </reaction>
</comment>
<sequence length="270" mass="27409">MKTTFALSLVALATELCSAHYTFDKLFVNDVAKGSANTYIRKHQNGYMPTKFKNAPSGSISPTNADFTCNKGSTPVGLQQAFGATGMLHPGPVQVYVTPVTNAASVYQALLCKAGAANTLQTTAWCSWGEDKISFPIPATLPNGQYLARAEHIATHGGHVGEAEFYYACAQIQVTGSTATSIPGTTVNFSVWGRSTSFDATPGPAVIPGGTIRGSSSGAGGDKSVTVAAARTSTSSVAPAAPAAPASSSSSAAPAASSTPVKQPPTCGGN</sequence>
<dbReference type="Proteomes" id="UP000809789">
    <property type="component" value="Unassembled WGS sequence"/>
</dbReference>
<keyword evidence="4 5" id="KW-1015">Disulfide bond</keyword>